<dbReference type="PRINTS" id="PR00455">
    <property type="entry name" value="HTHTETR"/>
</dbReference>
<dbReference type="InterPro" id="IPR036271">
    <property type="entry name" value="Tet_transcr_reg_TetR-rel_C_sf"/>
</dbReference>
<dbReference type="Pfam" id="PF13977">
    <property type="entry name" value="TetR_C_6"/>
    <property type="match status" value="1"/>
</dbReference>
<dbReference type="PROSITE" id="PS50977">
    <property type="entry name" value="HTH_TETR_2"/>
    <property type="match status" value="1"/>
</dbReference>
<feature type="region of interest" description="Disordered" evidence="6">
    <location>
        <begin position="1"/>
        <end position="24"/>
    </location>
</feature>
<evidence type="ECO:0000313" key="8">
    <source>
        <dbReference type="EMBL" id="NEB67520.1"/>
    </source>
</evidence>
<evidence type="ECO:0000256" key="2">
    <source>
        <dbReference type="ARBA" id="ARBA00023015"/>
    </source>
</evidence>
<dbReference type="AlphaFoldDB" id="A0A6N9V3T1"/>
<name>A0A6N9V3T1_STRMI</name>
<evidence type="ECO:0000256" key="1">
    <source>
        <dbReference type="ARBA" id="ARBA00022491"/>
    </source>
</evidence>
<dbReference type="Gene3D" id="1.10.357.10">
    <property type="entry name" value="Tetracycline Repressor, domain 2"/>
    <property type="match status" value="1"/>
</dbReference>
<evidence type="ECO:0000256" key="5">
    <source>
        <dbReference type="PROSITE-ProRule" id="PRU00335"/>
    </source>
</evidence>
<feature type="region of interest" description="Disordered" evidence="6">
    <location>
        <begin position="216"/>
        <end position="246"/>
    </location>
</feature>
<dbReference type="GO" id="GO:0000976">
    <property type="term" value="F:transcription cis-regulatory region binding"/>
    <property type="evidence" value="ECO:0007669"/>
    <property type="project" value="TreeGrafter"/>
</dbReference>
<dbReference type="Proteomes" id="UP000471648">
    <property type="component" value="Unassembled WGS sequence"/>
</dbReference>
<protein>
    <submittedName>
        <fullName evidence="8">TetR/AcrR family transcriptional regulator</fullName>
    </submittedName>
</protein>
<keyword evidence="1" id="KW-0678">Repressor</keyword>
<organism evidence="8 9">
    <name type="scientific">Streptomyces microflavus</name>
    <name type="common">Streptomyces lipmanii</name>
    <dbReference type="NCBI Taxonomy" id="1919"/>
    <lineage>
        <taxon>Bacteria</taxon>
        <taxon>Bacillati</taxon>
        <taxon>Actinomycetota</taxon>
        <taxon>Actinomycetes</taxon>
        <taxon>Kitasatosporales</taxon>
        <taxon>Streptomycetaceae</taxon>
        <taxon>Streptomyces</taxon>
    </lineage>
</organism>
<feature type="domain" description="HTH tetR-type" evidence="7">
    <location>
        <begin position="23"/>
        <end position="83"/>
    </location>
</feature>
<dbReference type="InterPro" id="IPR039538">
    <property type="entry name" value="BetI_C"/>
</dbReference>
<evidence type="ECO:0000256" key="6">
    <source>
        <dbReference type="SAM" id="MobiDB-lite"/>
    </source>
</evidence>
<accession>A0A6N9V3T1</accession>
<dbReference type="InterPro" id="IPR050109">
    <property type="entry name" value="HTH-type_TetR-like_transc_reg"/>
</dbReference>
<dbReference type="GO" id="GO:0003700">
    <property type="term" value="F:DNA-binding transcription factor activity"/>
    <property type="evidence" value="ECO:0007669"/>
    <property type="project" value="TreeGrafter"/>
</dbReference>
<dbReference type="PANTHER" id="PTHR30055:SF234">
    <property type="entry name" value="HTH-TYPE TRANSCRIPTIONAL REGULATOR BETI"/>
    <property type="match status" value="1"/>
</dbReference>
<evidence type="ECO:0000259" key="7">
    <source>
        <dbReference type="PROSITE" id="PS50977"/>
    </source>
</evidence>
<comment type="caution">
    <text evidence="8">The sequence shown here is derived from an EMBL/GenBank/DDBJ whole genome shotgun (WGS) entry which is preliminary data.</text>
</comment>
<feature type="compositionally biased region" description="Gly residues" evidence="6">
    <location>
        <begin position="227"/>
        <end position="246"/>
    </location>
</feature>
<dbReference type="SUPFAM" id="SSF48498">
    <property type="entry name" value="Tetracyclin repressor-like, C-terminal domain"/>
    <property type="match status" value="1"/>
</dbReference>
<dbReference type="InterPro" id="IPR009057">
    <property type="entry name" value="Homeodomain-like_sf"/>
</dbReference>
<dbReference type="EMBL" id="JAAGME010000426">
    <property type="protein sequence ID" value="NEB67520.1"/>
    <property type="molecule type" value="Genomic_DNA"/>
</dbReference>
<evidence type="ECO:0000313" key="9">
    <source>
        <dbReference type="Proteomes" id="UP000471648"/>
    </source>
</evidence>
<gene>
    <name evidence="8" type="ORF">G3I39_10720</name>
</gene>
<keyword evidence="2" id="KW-0805">Transcription regulation</keyword>
<dbReference type="SUPFAM" id="SSF46689">
    <property type="entry name" value="Homeodomain-like"/>
    <property type="match status" value="1"/>
</dbReference>
<dbReference type="PANTHER" id="PTHR30055">
    <property type="entry name" value="HTH-TYPE TRANSCRIPTIONAL REGULATOR RUTR"/>
    <property type="match status" value="1"/>
</dbReference>
<evidence type="ECO:0000256" key="3">
    <source>
        <dbReference type="ARBA" id="ARBA00023125"/>
    </source>
</evidence>
<sequence length="246" mass="26220">MNTGNGRAPYRPGAEGARPSKGERTRARILDSAAELFSRSGFNAVSLRDIAAHAGLTHAGLLHHFPGKDRLLLEVLERRDLIDARELFPGLLRPGSPAPEPARRLRLLLELVARNSRTPGLVALYAKVSAEATDPDHPAHAYFARRYRYLRTELTGIVDDLQRAAGAGDAVDPGVVAGQLLALMDGLQTQWLLEPEAVPMEALVRDFLDRLGLLPTDAPEATAGPETGDGAGTESGDGAEAGGVSR</sequence>
<reference evidence="8 9" key="1">
    <citation type="submission" date="2020-01" db="EMBL/GenBank/DDBJ databases">
        <title>Insect and environment-associated Actinomycetes.</title>
        <authorList>
            <person name="Currrie C."/>
            <person name="Chevrette M."/>
            <person name="Carlson C."/>
            <person name="Stubbendieck R."/>
            <person name="Wendt-Pienkowski E."/>
        </authorList>
    </citation>
    <scope>NUCLEOTIDE SEQUENCE [LARGE SCALE GENOMIC DNA]</scope>
    <source>
        <strain evidence="8 9">SID14438</strain>
    </source>
</reference>
<evidence type="ECO:0000256" key="4">
    <source>
        <dbReference type="ARBA" id="ARBA00023163"/>
    </source>
</evidence>
<feature type="DNA-binding region" description="H-T-H motif" evidence="5">
    <location>
        <begin position="46"/>
        <end position="65"/>
    </location>
</feature>
<proteinExistence type="predicted"/>
<keyword evidence="4" id="KW-0804">Transcription</keyword>
<dbReference type="Pfam" id="PF00440">
    <property type="entry name" value="TetR_N"/>
    <property type="match status" value="1"/>
</dbReference>
<dbReference type="RefSeq" id="WP_032776644.1">
    <property type="nucleotide sequence ID" value="NZ_JAAGME010000426.1"/>
</dbReference>
<dbReference type="InterPro" id="IPR001647">
    <property type="entry name" value="HTH_TetR"/>
</dbReference>
<keyword evidence="3 5" id="KW-0238">DNA-binding</keyword>